<keyword evidence="3" id="KW-1185">Reference proteome</keyword>
<name>A0AAW0A4J6_9AGAR</name>
<evidence type="ECO:0008006" key="4">
    <source>
        <dbReference type="Google" id="ProtNLM"/>
    </source>
</evidence>
<keyword evidence="1" id="KW-0175">Coiled coil</keyword>
<evidence type="ECO:0000256" key="1">
    <source>
        <dbReference type="SAM" id="Coils"/>
    </source>
</evidence>
<comment type="caution">
    <text evidence="2">The sequence shown here is derived from an EMBL/GenBank/DDBJ whole genome shotgun (WGS) entry which is preliminary data.</text>
</comment>
<dbReference type="AlphaFoldDB" id="A0AAW0A4J6"/>
<feature type="coiled-coil region" evidence="1">
    <location>
        <begin position="11"/>
        <end position="38"/>
    </location>
</feature>
<reference evidence="2 3" key="1">
    <citation type="journal article" date="2024" name="J Genomics">
        <title>Draft genome sequencing and assembly of Favolaschia claudopus CIRM-BRFM 2984 isolated from oak limbs.</title>
        <authorList>
            <person name="Navarro D."/>
            <person name="Drula E."/>
            <person name="Chaduli D."/>
            <person name="Cazenave R."/>
            <person name="Ahrendt S."/>
            <person name="Wang J."/>
            <person name="Lipzen A."/>
            <person name="Daum C."/>
            <person name="Barry K."/>
            <person name="Grigoriev I.V."/>
            <person name="Favel A."/>
            <person name="Rosso M.N."/>
            <person name="Martin F."/>
        </authorList>
    </citation>
    <scope>NUCLEOTIDE SEQUENCE [LARGE SCALE GENOMIC DNA]</scope>
    <source>
        <strain evidence="2 3">CIRM-BRFM 2984</strain>
    </source>
</reference>
<evidence type="ECO:0000313" key="3">
    <source>
        <dbReference type="Proteomes" id="UP001362999"/>
    </source>
</evidence>
<dbReference type="Gene3D" id="3.80.10.10">
    <property type="entry name" value="Ribonuclease Inhibitor"/>
    <property type="match status" value="1"/>
</dbReference>
<evidence type="ECO:0000313" key="2">
    <source>
        <dbReference type="EMBL" id="KAK7000472.1"/>
    </source>
</evidence>
<sequence length="450" mass="49841">MSSILELRAHIDGLSSTIEALELTLRNLFKERSDAQRTLNSFIDPIARLPPELRLDIFLLCMPESGDPKPDPNAPPMVLLNVCGLWRDIALAIPRLWARLRIDSLPCSDKFGPGKLCKAWIQRACGIPLYLTLHGKLVVNRTMRDLVSQYSAQLRHLTLKPKALTALTVTIQFGREIEFDESVQFPALETLAVLPENTLKLCLDDCIRLLRAAPALVECELGNMLHTDAPRMTDPLIHASLQRLRLGRVGGPAMGGEDENSALILKNLTLPALRVLCITTFDITMPDLTAFLTRSSPPLTSLSINCSSRLPDWEEQITAGCFVHISSLTSLTLAGASCFSVLSRLIQSPEILPNLRHLVVHIGSGFSTQECNVIIDFINVRVVESCRVLYGRFELQESVVLPLLALAHPDLQIRIEPSEDNVVSIEQRIRSVVSQTQVGDDVVVLTMPFT</sequence>
<dbReference type="SUPFAM" id="SSF52047">
    <property type="entry name" value="RNI-like"/>
    <property type="match status" value="1"/>
</dbReference>
<gene>
    <name evidence="2" type="ORF">R3P38DRAFT_3285738</name>
</gene>
<dbReference type="InterPro" id="IPR032675">
    <property type="entry name" value="LRR_dom_sf"/>
</dbReference>
<dbReference type="EMBL" id="JAWWNJ010000089">
    <property type="protein sequence ID" value="KAK7000472.1"/>
    <property type="molecule type" value="Genomic_DNA"/>
</dbReference>
<organism evidence="2 3">
    <name type="scientific">Favolaschia claudopus</name>
    <dbReference type="NCBI Taxonomy" id="2862362"/>
    <lineage>
        <taxon>Eukaryota</taxon>
        <taxon>Fungi</taxon>
        <taxon>Dikarya</taxon>
        <taxon>Basidiomycota</taxon>
        <taxon>Agaricomycotina</taxon>
        <taxon>Agaricomycetes</taxon>
        <taxon>Agaricomycetidae</taxon>
        <taxon>Agaricales</taxon>
        <taxon>Marasmiineae</taxon>
        <taxon>Mycenaceae</taxon>
        <taxon>Favolaschia</taxon>
    </lineage>
</organism>
<protein>
    <recommendedName>
        <fullName evidence="4">F-box domain-containing protein</fullName>
    </recommendedName>
</protein>
<accession>A0AAW0A4J6</accession>
<dbReference type="Proteomes" id="UP001362999">
    <property type="component" value="Unassembled WGS sequence"/>
</dbReference>
<proteinExistence type="predicted"/>